<protein>
    <recommendedName>
        <fullName evidence="5">Cell wall polymerase</fullName>
    </recommendedName>
</protein>
<feature type="transmembrane region" description="Helical" evidence="2">
    <location>
        <begin position="287"/>
        <end position="307"/>
    </location>
</feature>
<dbReference type="EMBL" id="JACLAU010000006">
    <property type="protein sequence ID" value="MBC2651335.1"/>
    <property type="molecule type" value="Genomic_DNA"/>
</dbReference>
<dbReference type="Proteomes" id="UP000520156">
    <property type="component" value="Unassembled WGS sequence"/>
</dbReference>
<evidence type="ECO:0000313" key="3">
    <source>
        <dbReference type="EMBL" id="MBC2651335.1"/>
    </source>
</evidence>
<feature type="transmembrane region" description="Helical" evidence="2">
    <location>
        <begin position="99"/>
        <end position="117"/>
    </location>
</feature>
<dbReference type="AlphaFoldDB" id="A0A7X1KBN1"/>
<feature type="transmembrane region" description="Helical" evidence="2">
    <location>
        <begin position="249"/>
        <end position="267"/>
    </location>
</feature>
<sequence length="392" mass="39782">MTAGSQRRLAELTCRILETVLPASQQAWGRAIRHETAAIPDDALALRFALGSLAGLLPQALAARATAWLSADSEPIAPAPGGTIVMSQHKPFAPDLRKLGMLCAAGAVALGIVHLALTGAPLRYLGLNLGALLIGLSLLGLLGSTPPAIRRHDGLALVAAAGALLATGALGETAEGAARWVRWGGLSLQPSLILIPVMILAFTRQPGRLGTAGMIGAALAMAIQPDRAMAAALALGLAVASAWRPGRQAGLACAASFLALGATLLRADRLPAVPHVDRILFTAFELPSLAGLAALGGSALLLVPAIVGWRRDPAHRGTYAAFGAVWGTAIAAAALGNYPTPVVGYGGSAILGYLLSLATFPRPTPSTAGHDTPGQDPAEATPFDQPLPLGLA</sequence>
<organism evidence="3 4">
    <name type="scientific">Novosphingobium aerophilum</name>
    <dbReference type="NCBI Taxonomy" id="2839843"/>
    <lineage>
        <taxon>Bacteria</taxon>
        <taxon>Pseudomonadati</taxon>
        <taxon>Pseudomonadota</taxon>
        <taxon>Alphaproteobacteria</taxon>
        <taxon>Sphingomonadales</taxon>
        <taxon>Sphingomonadaceae</taxon>
        <taxon>Novosphingobium</taxon>
    </lineage>
</organism>
<feature type="region of interest" description="Disordered" evidence="1">
    <location>
        <begin position="364"/>
        <end position="392"/>
    </location>
</feature>
<feature type="transmembrane region" description="Helical" evidence="2">
    <location>
        <begin position="319"/>
        <end position="336"/>
    </location>
</feature>
<feature type="transmembrane region" description="Helical" evidence="2">
    <location>
        <begin position="154"/>
        <end position="171"/>
    </location>
</feature>
<evidence type="ECO:0008006" key="5">
    <source>
        <dbReference type="Google" id="ProtNLM"/>
    </source>
</evidence>
<feature type="transmembrane region" description="Helical" evidence="2">
    <location>
        <begin position="123"/>
        <end position="142"/>
    </location>
</feature>
<feature type="transmembrane region" description="Helical" evidence="2">
    <location>
        <begin position="183"/>
        <end position="202"/>
    </location>
</feature>
<proteinExistence type="predicted"/>
<name>A0A7X1KBN1_9SPHN</name>
<keyword evidence="4" id="KW-1185">Reference proteome</keyword>
<evidence type="ECO:0000256" key="1">
    <source>
        <dbReference type="SAM" id="MobiDB-lite"/>
    </source>
</evidence>
<accession>A0A7X1KBN1</accession>
<gene>
    <name evidence="3" type="ORF">H7F49_06435</name>
</gene>
<keyword evidence="2" id="KW-0472">Membrane</keyword>
<evidence type="ECO:0000313" key="4">
    <source>
        <dbReference type="Proteomes" id="UP000520156"/>
    </source>
</evidence>
<reference evidence="3 4" key="1">
    <citation type="submission" date="2020-08" db="EMBL/GenBank/DDBJ databases">
        <title>The genome sequence of Novosphingobium flavum 4Y4.</title>
        <authorList>
            <person name="Liu Y."/>
        </authorList>
    </citation>
    <scope>NUCLEOTIDE SEQUENCE [LARGE SCALE GENOMIC DNA]</scope>
    <source>
        <strain evidence="3 4">4Y4</strain>
    </source>
</reference>
<keyword evidence="2" id="KW-0812">Transmembrane</keyword>
<dbReference type="RefSeq" id="WP_185682751.1">
    <property type="nucleotide sequence ID" value="NZ_JACLAU010000006.1"/>
</dbReference>
<keyword evidence="2" id="KW-1133">Transmembrane helix</keyword>
<evidence type="ECO:0000256" key="2">
    <source>
        <dbReference type="SAM" id="Phobius"/>
    </source>
</evidence>
<comment type="caution">
    <text evidence="3">The sequence shown here is derived from an EMBL/GenBank/DDBJ whole genome shotgun (WGS) entry which is preliminary data.</text>
</comment>